<proteinExistence type="predicted"/>
<comment type="caution">
    <text evidence="2">The sequence shown here is derived from an EMBL/GenBank/DDBJ whole genome shotgun (WGS) entry which is preliminary data.</text>
</comment>
<accession>W4QZG9</accession>
<dbReference type="PROSITE" id="PS51707">
    <property type="entry name" value="CYTH"/>
    <property type="match status" value="1"/>
</dbReference>
<gene>
    <name evidence="2" type="ORF">JCM9157_4306</name>
</gene>
<evidence type="ECO:0000313" key="3">
    <source>
        <dbReference type="Proteomes" id="UP000018896"/>
    </source>
</evidence>
<evidence type="ECO:0000259" key="1">
    <source>
        <dbReference type="PROSITE" id="PS51707"/>
    </source>
</evidence>
<keyword evidence="3" id="KW-1185">Reference proteome</keyword>
<dbReference type="AlphaFoldDB" id="W4QZG9"/>
<dbReference type="CDD" id="cd07762">
    <property type="entry name" value="CYTH-like_Pase_1"/>
    <property type="match status" value="1"/>
</dbReference>
<reference evidence="2 3" key="1">
    <citation type="journal article" date="2014" name="Genome Announc.">
        <title>Draft Genome Sequences of Three Alkaliphilic Bacillus Strains, Bacillus wakoensis JCM 9140T, Bacillus akibai JCM 9157T, and Bacillus hemicellulosilyticus JCM 9152T.</title>
        <authorList>
            <person name="Yuki M."/>
            <person name="Oshima K."/>
            <person name="Suda W."/>
            <person name="Oshida Y."/>
            <person name="Kitamura K."/>
            <person name="Iida T."/>
            <person name="Hattori M."/>
            <person name="Ohkuma M."/>
        </authorList>
    </citation>
    <scope>NUCLEOTIDE SEQUENCE [LARGE SCALE GENOMIC DNA]</scope>
    <source>
        <strain evidence="2 3">JCM 9157</strain>
    </source>
</reference>
<dbReference type="eggNOG" id="COG4116">
    <property type="taxonomic scope" value="Bacteria"/>
</dbReference>
<dbReference type="Pfam" id="PF01928">
    <property type="entry name" value="CYTH"/>
    <property type="match status" value="1"/>
</dbReference>
<dbReference type="PIRSF" id="PIRSF012526">
    <property type="entry name" value="CYTH_UCP012526"/>
    <property type="match status" value="1"/>
</dbReference>
<dbReference type="OrthoDB" id="384378at2"/>
<name>W4QZG9_HALA3</name>
<dbReference type="InterPro" id="IPR023577">
    <property type="entry name" value="CYTH_domain"/>
</dbReference>
<dbReference type="RefSeq" id="WP_035667439.1">
    <property type="nucleotide sequence ID" value="NZ_BAUV01000052.1"/>
</dbReference>
<evidence type="ECO:0000313" key="2">
    <source>
        <dbReference type="EMBL" id="GAE37063.1"/>
    </source>
</evidence>
<feature type="domain" description="CYTH" evidence="1">
    <location>
        <begin position="4"/>
        <end position="192"/>
    </location>
</feature>
<dbReference type="STRING" id="1236973.JCM9157_4306"/>
<dbReference type="InterPro" id="IPR009195">
    <property type="entry name" value="Uncharacterised_YjbK"/>
</dbReference>
<dbReference type="Gene3D" id="2.40.320.10">
    <property type="entry name" value="Hypothetical Protein Pfu-838710-001"/>
    <property type="match status" value="1"/>
</dbReference>
<dbReference type="EMBL" id="BAUV01000052">
    <property type="protein sequence ID" value="GAE37063.1"/>
    <property type="molecule type" value="Genomic_DNA"/>
</dbReference>
<dbReference type="SUPFAM" id="SSF55154">
    <property type="entry name" value="CYTH-like phosphatases"/>
    <property type="match status" value="1"/>
</dbReference>
<dbReference type="Proteomes" id="UP000018896">
    <property type="component" value="Unassembled WGS sequence"/>
</dbReference>
<sequence length="194" mass="22550">MSQEIEIEVKSMITKENYHELLKGFNLTEADAIVQHNHYFETPSFSLKATGSGLRIREKKGIFTLTLKQPHEVGKLETHQVVSHDEWLNAKDNCILPDGKVMNQLRNLKIPTDQLQFVGTLTTKRIEINYEEGQLCFDQSSYFDQIDYEIEFEGKTEHHAKSTLLQLLSSYGLEQTPTHNKVRRFFNTKYKKQA</sequence>
<dbReference type="InterPro" id="IPR033469">
    <property type="entry name" value="CYTH-like_dom_sf"/>
</dbReference>
<dbReference type="SMART" id="SM01118">
    <property type="entry name" value="CYTH"/>
    <property type="match status" value="1"/>
</dbReference>
<organism evidence="2 3">
    <name type="scientific">Halalkalibacter akibai (strain ATCC 43226 / DSM 21942 / CIP 109018 / JCM 9157 / 1139)</name>
    <name type="common">Bacillus akibai</name>
    <dbReference type="NCBI Taxonomy" id="1236973"/>
    <lineage>
        <taxon>Bacteria</taxon>
        <taxon>Bacillati</taxon>
        <taxon>Bacillota</taxon>
        <taxon>Bacilli</taxon>
        <taxon>Bacillales</taxon>
        <taxon>Bacillaceae</taxon>
        <taxon>Halalkalibacter</taxon>
    </lineage>
</organism>
<protein>
    <submittedName>
        <fullName evidence="2">Adenylate cyclase</fullName>
    </submittedName>
</protein>